<proteinExistence type="predicted"/>
<dbReference type="AlphaFoldDB" id="R0KNT9"/>
<dbReference type="OrthoDB" id="3797664at2759"/>
<dbReference type="HOGENOM" id="CLU_162841_0_0_1"/>
<evidence type="ECO:0000256" key="2">
    <source>
        <dbReference type="SAM" id="SignalP"/>
    </source>
</evidence>
<dbReference type="RefSeq" id="XP_008021339.1">
    <property type="nucleotide sequence ID" value="XM_008023148.1"/>
</dbReference>
<dbReference type="Proteomes" id="UP000016935">
    <property type="component" value="Unassembled WGS sequence"/>
</dbReference>
<feature type="chain" id="PRO_5004344450" evidence="2">
    <location>
        <begin position="17"/>
        <end position="108"/>
    </location>
</feature>
<feature type="signal peptide" evidence="2">
    <location>
        <begin position="1"/>
        <end position="16"/>
    </location>
</feature>
<feature type="region of interest" description="Disordered" evidence="1">
    <location>
        <begin position="56"/>
        <end position="90"/>
    </location>
</feature>
<dbReference type="GeneID" id="19404972"/>
<name>R0KNT9_EXST2</name>
<evidence type="ECO:0000313" key="4">
    <source>
        <dbReference type="Proteomes" id="UP000016935"/>
    </source>
</evidence>
<reference evidence="3 4" key="1">
    <citation type="journal article" date="2012" name="PLoS Pathog.">
        <title>Diverse lifestyles and strategies of plant pathogenesis encoded in the genomes of eighteen Dothideomycetes fungi.</title>
        <authorList>
            <person name="Ohm R.A."/>
            <person name="Feau N."/>
            <person name="Henrissat B."/>
            <person name="Schoch C.L."/>
            <person name="Horwitz B.A."/>
            <person name="Barry K.W."/>
            <person name="Condon B.J."/>
            <person name="Copeland A.C."/>
            <person name="Dhillon B."/>
            <person name="Glaser F."/>
            <person name="Hesse C.N."/>
            <person name="Kosti I."/>
            <person name="LaButti K."/>
            <person name="Lindquist E.A."/>
            <person name="Lucas S."/>
            <person name="Salamov A.A."/>
            <person name="Bradshaw R.E."/>
            <person name="Ciuffetti L."/>
            <person name="Hamelin R.C."/>
            <person name="Kema G.H.J."/>
            <person name="Lawrence C."/>
            <person name="Scott J.A."/>
            <person name="Spatafora J.W."/>
            <person name="Turgeon B.G."/>
            <person name="de Wit P.J.G.M."/>
            <person name="Zhong S."/>
            <person name="Goodwin S.B."/>
            <person name="Grigoriev I.V."/>
        </authorList>
    </citation>
    <scope>NUCLEOTIDE SEQUENCE [LARGE SCALE GENOMIC DNA]</scope>
    <source>
        <strain evidence="4">28A</strain>
    </source>
</reference>
<accession>R0KNT9</accession>
<organism evidence="3 4">
    <name type="scientific">Exserohilum turcicum (strain 28A)</name>
    <name type="common">Northern leaf blight fungus</name>
    <name type="synonym">Setosphaeria turcica</name>
    <dbReference type="NCBI Taxonomy" id="671987"/>
    <lineage>
        <taxon>Eukaryota</taxon>
        <taxon>Fungi</taxon>
        <taxon>Dikarya</taxon>
        <taxon>Ascomycota</taxon>
        <taxon>Pezizomycotina</taxon>
        <taxon>Dothideomycetes</taxon>
        <taxon>Pleosporomycetidae</taxon>
        <taxon>Pleosporales</taxon>
        <taxon>Pleosporineae</taxon>
        <taxon>Pleosporaceae</taxon>
        <taxon>Exserohilum</taxon>
    </lineage>
</organism>
<reference evidence="3 4" key="2">
    <citation type="journal article" date="2013" name="PLoS Genet.">
        <title>Comparative genome structure, secondary metabolite, and effector coding capacity across Cochliobolus pathogens.</title>
        <authorList>
            <person name="Condon B.J."/>
            <person name="Leng Y."/>
            <person name="Wu D."/>
            <person name="Bushley K.E."/>
            <person name="Ohm R.A."/>
            <person name="Otillar R."/>
            <person name="Martin J."/>
            <person name="Schackwitz W."/>
            <person name="Grimwood J."/>
            <person name="MohdZainudin N."/>
            <person name="Xue C."/>
            <person name="Wang R."/>
            <person name="Manning V.A."/>
            <person name="Dhillon B."/>
            <person name="Tu Z.J."/>
            <person name="Steffenson B.J."/>
            <person name="Salamov A."/>
            <person name="Sun H."/>
            <person name="Lowry S."/>
            <person name="LaButti K."/>
            <person name="Han J."/>
            <person name="Copeland A."/>
            <person name="Lindquist E."/>
            <person name="Barry K."/>
            <person name="Schmutz J."/>
            <person name="Baker S.E."/>
            <person name="Ciuffetti L.M."/>
            <person name="Grigoriev I.V."/>
            <person name="Zhong S."/>
            <person name="Turgeon B.G."/>
        </authorList>
    </citation>
    <scope>NUCLEOTIDE SEQUENCE [LARGE SCALE GENOMIC DNA]</scope>
    <source>
        <strain evidence="4">28A</strain>
    </source>
</reference>
<protein>
    <submittedName>
        <fullName evidence="3">Uncharacterized protein</fullName>
    </submittedName>
</protein>
<sequence>MRFAIVAASLIAAVAGQETCAAPVTVTVTVTAGHTPIAPTSMSAYYPTSTPLVPAGSTTVSGKPPAMGTGTAAPSGTRPPVPEFSGSASGLKVGSALAGVGAIAALLL</sequence>
<dbReference type="eggNOG" id="ENOG502TGG4">
    <property type="taxonomic scope" value="Eukaryota"/>
</dbReference>
<evidence type="ECO:0000313" key="3">
    <source>
        <dbReference type="EMBL" id="EOA90729.1"/>
    </source>
</evidence>
<dbReference type="EMBL" id="KB908482">
    <property type="protein sequence ID" value="EOA90729.1"/>
    <property type="molecule type" value="Genomic_DNA"/>
</dbReference>
<evidence type="ECO:0000256" key="1">
    <source>
        <dbReference type="SAM" id="MobiDB-lite"/>
    </source>
</evidence>
<keyword evidence="2" id="KW-0732">Signal</keyword>
<keyword evidence="4" id="KW-1185">Reference proteome</keyword>
<dbReference type="STRING" id="671987.R0KNT9"/>
<gene>
    <name evidence="3" type="ORF">SETTUDRAFT_45062</name>
</gene>